<dbReference type="Proteomes" id="UP000193920">
    <property type="component" value="Unassembled WGS sequence"/>
</dbReference>
<keyword evidence="1" id="KW-0812">Transmembrane</keyword>
<name>A0A1Y2CJE4_9FUNG</name>
<keyword evidence="1" id="KW-0472">Membrane</keyword>
<proteinExistence type="predicted"/>
<comment type="caution">
    <text evidence="2">The sequence shown here is derived from an EMBL/GenBank/DDBJ whole genome shotgun (WGS) entry which is preliminary data.</text>
</comment>
<keyword evidence="3" id="KW-1185">Reference proteome</keyword>
<organism evidence="2 3">
    <name type="scientific">Neocallimastix californiae</name>
    <dbReference type="NCBI Taxonomy" id="1754190"/>
    <lineage>
        <taxon>Eukaryota</taxon>
        <taxon>Fungi</taxon>
        <taxon>Fungi incertae sedis</taxon>
        <taxon>Chytridiomycota</taxon>
        <taxon>Chytridiomycota incertae sedis</taxon>
        <taxon>Neocallimastigomycetes</taxon>
        <taxon>Neocallimastigales</taxon>
        <taxon>Neocallimastigaceae</taxon>
        <taxon>Neocallimastix</taxon>
    </lineage>
</organism>
<evidence type="ECO:0000313" key="3">
    <source>
        <dbReference type="Proteomes" id="UP000193920"/>
    </source>
</evidence>
<evidence type="ECO:0000313" key="2">
    <source>
        <dbReference type="EMBL" id="ORY47148.1"/>
    </source>
</evidence>
<reference evidence="2 3" key="1">
    <citation type="submission" date="2016-08" db="EMBL/GenBank/DDBJ databases">
        <title>A Parts List for Fungal Cellulosomes Revealed by Comparative Genomics.</title>
        <authorList>
            <consortium name="DOE Joint Genome Institute"/>
            <person name="Haitjema C.H."/>
            <person name="Gilmore S.P."/>
            <person name="Henske J.K."/>
            <person name="Solomon K.V."/>
            <person name="De Groot R."/>
            <person name="Kuo A."/>
            <person name="Mondo S.J."/>
            <person name="Salamov A.A."/>
            <person name="Labutti K."/>
            <person name="Zhao Z."/>
            <person name="Chiniquy J."/>
            <person name="Barry K."/>
            <person name="Brewer H.M."/>
            <person name="Purvine S.O."/>
            <person name="Wright A.T."/>
            <person name="Boxma B."/>
            <person name="Van Alen T."/>
            <person name="Hackstein J.H."/>
            <person name="Baker S.E."/>
            <person name="Grigoriev I.V."/>
            <person name="O'Malley M.A."/>
        </authorList>
    </citation>
    <scope>NUCLEOTIDE SEQUENCE [LARGE SCALE GENOMIC DNA]</scope>
    <source>
        <strain evidence="2 3">G1</strain>
    </source>
</reference>
<evidence type="ECO:0000256" key="1">
    <source>
        <dbReference type="SAM" id="Phobius"/>
    </source>
</evidence>
<accession>A0A1Y2CJE4</accession>
<keyword evidence="1" id="KW-1133">Transmembrane helix</keyword>
<feature type="transmembrane region" description="Helical" evidence="1">
    <location>
        <begin position="135"/>
        <end position="157"/>
    </location>
</feature>
<dbReference type="AlphaFoldDB" id="A0A1Y2CJE4"/>
<gene>
    <name evidence="2" type="ORF">LY90DRAFT_509109</name>
</gene>
<sequence>MSKSYEENTKDFYNELNGECDPERLLYIANQGIFLDEPLFKHEKIKNHEYVVDINILSRQFYMINNDSQYNRFKYWCERINNNEIDLLNDLNYFDSYTEYYSLIIINKYFIDRLLKEKNVEFIINIIKYKNPNFYLFYLYNYLCIPTNAFTIFYLNYPSNFVIPDLSFEIFKYFYSDICTSLLDDIISSNKNYDLDFIVEKIILYFGRDKNILQYCLDLKKKNNLVIIPDLSNYKLPLLNHTLKYVKYYSTNLYNINSMQFICNDNKISDFINIIFSEEGIRTFEKPLYSQRDKEIFIKYNINLKNVSNYKIINNNENILKSEEIINNNKNITENKEVPIEERYFKYNTKNILILFYNIHNYGNEELAALALACEDKDGNIAVNSLIDVVIDKNTNAFDRVFEIFPRLRDEYNRVYYNCFNNINVQYMYIHPFYGVDFNLVSQYADSDK</sequence>
<protein>
    <submittedName>
        <fullName evidence="2">Uncharacterized protein</fullName>
    </submittedName>
</protein>
<dbReference type="EMBL" id="MCOG01000105">
    <property type="protein sequence ID" value="ORY47148.1"/>
    <property type="molecule type" value="Genomic_DNA"/>
</dbReference>